<evidence type="ECO:0000256" key="2">
    <source>
        <dbReference type="ARBA" id="ARBA00022649"/>
    </source>
</evidence>
<reference evidence="4 5" key="1">
    <citation type="submission" date="2023-12" db="EMBL/GenBank/DDBJ databases">
        <title>Denitrificimonas halotolerans sp. nov.,a novel species isolated from landfill leachate.</title>
        <authorList>
            <person name="Wang S."/>
        </authorList>
    </citation>
    <scope>NUCLEOTIDE SEQUENCE [LARGE SCALE GENOMIC DNA]</scope>
    <source>
        <strain evidence="4 5">JX-1</strain>
    </source>
</reference>
<evidence type="ECO:0000313" key="5">
    <source>
        <dbReference type="Proteomes" id="UP001294570"/>
    </source>
</evidence>
<evidence type="ECO:0000256" key="1">
    <source>
        <dbReference type="ARBA" id="ARBA00008918"/>
    </source>
</evidence>
<dbReference type="SUPFAM" id="SSF55961">
    <property type="entry name" value="Bet v1-like"/>
    <property type="match status" value="1"/>
</dbReference>
<name>A0ABU5GNS8_9GAMM</name>
<gene>
    <name evidence="4" type="ORF">TOI97_03515</name>
</gene>
<protein>
    <submittedName>
        <fullName evidence="4">Type II toxin-antitoxin system RatA family toxin</fullName>
    </submittedName>
</protein>
<keyword evidence="5" id="KW-1185">Reference proteome</keyword>
<dbReference type="Proteomes" id="UP001294570">
    <property type="component" value="Unassembled WGS sequence"/>
</dbReference>
<evidence type="ECO:0000259" key="3">
    <source>
        <dbReference type="Pfam" id="PF03364"/>
    </source>
</evidence>
<dbReference type="InterPro" id="IPR044996">
    <property type="entry name" value="COQ10-like"/>
</dbReference>
<organism evidence="4 5">
    <name type="scientific">Denitrificimonas halotolerans</name>
    <dbReference type="NCBI Taxonomy" id="3098930"/>
    <lineage>
        <taxon>Bacteria</taxon>
        <taxon>Pseudomonadati</taxon>
        <taxon>Pseudomonadota</taxon>
        <taxon>Gammaproteobacteria</taxon>
        <taxon>Pseudomonadales</taxon>
        <taxon>Pseudomonadaceae</taxon>
        <taxon>Denitrificimonas</taxon>
    </lineage>
</organism>
<keyword evidence="2" id="KW-1277">Toxin-antitoxin system</keyword>
<dbReference type="EMBL" id="JAXIVU010000003">
    <property type="protein sequence ID" value="MDY7218645.1"/>
    <property type="molecule type" value="Genomic_DNA"/>
</dbReference>
<dbReference type="Gene3D" id="3.30.530.20">
    <property type="match status" value="1"/>
</dbReference>
<dbReference type="PANTHER" id="PTHR12901">
    <property type="entry name" value="SPERM PROTEIN HOMOLOG"/>
    <property type="match status" value="1"/>
</dbReference>
<sequence length="144" mass="15972">MATQIQRSALLPYSAAALYDLVNDVASYPEFLPWCSASEILEHSEECMRAGLTMAKGRLSQRFVTKNTLVPNEKISMTLEEGPFTRLQGSWEFKALGENACKISLDLEFDYSGAIMKATLGPLFTQAANTMVDAFCQRAKELYG</sequence>
<accession>A0ABU5GNS8</accession>
<dbReference type="Pfam" id="PF03364">
    <property type="entry name" value="Polyketide_cyc"/>
    <property type="match status" value="1"/>
</dbReference>
<feature type="domain" description="Coenzyme Q-binding protein COQ10 START" evidence="3">
    <location>
        <begin position="11"/>
        <end position="136"/>
    </location>
</feature>
<dbReference type="PANTHER" id="PTHR12901:SF10">
    <property type="entry name" value="COENZYME Q-BINDING PROTEIN COQ10, MITOCHONDRIAL"/>
    <property type="match status" value="1"/>
</dbReference>
<dbReference type="InterPro" id="IPR023393">
    <property type="entry name" value="START-like_dom_sf"/>
</dbReference>
<evidence type="ECO:0000313" key="4">
    <source>
        <dbReference type="EMBL" id="MDY7218645.1"/>
    </source>
</evidence>
<dbReference type="CDD" id="cd07813">
    <property type="entry name" value="COQ10p_like"/>
    <property type="match status" value="1"/>
</dbReference>
<comment type="caution">
    <text evidence="4">The sequence shown here is derived from an EMBL/GenBank/DDBJ whole genome shotgun (WGS) entry which is preliminary data.</text>
</comment>
<dbReference type="InterPro" id="IPR005031">
    <property type="entry name" value="COQ10_START"/>
</dbReference>
<proteinExistence type="inferred from homology"/>
<comment type="similarity">
    <text evidence="1">Belongs to the ribosome association toxin RatA family.</text>
</comment>
<dbReference type="RefSeq" id="WP_321552744.1">
    <property type="nucleotide sequence ID" value="NZ_JAXIVU010000003.1"/>
</dbReference>